<evidence type="ECO:0000256" key="7">
    <source>
        <dbReference type="ARBA" id="ARBA00023288"/>
    </source>
</evidence>
<dbReference type="PROSITE" id="PS50216">
    <property type="entry name" value="DHHC"/>
    <property type="match status" value="1"/>
</dbReference>
<evidence type="ECO:0000259" key="12">
    <source>
        <dbReference type="Pfam" id="PF01529"/>
    </source>
</evidence>
<evidence type="ECO:0000256" key="11">
    <source>
        <dbReference type="SAM" id="MobiDB-lite"/>
    </source>
</evidence>
<dbReference type="AlphaFoldDB" id="A0A066WPK7"/>
<dbReference type="OMA" id="PPYSDGW"/>
<dbReference type="HOGENOM" id="CLU_464591_0_0_1"/>
<keyword evidence="3 10" id="KW-0812">Transmembrane</keyword>
<dbReference type="Pfam" id="PF01529">
    <property type="entry name" value="DHHC"/>
    <property type="match status" value="1"/>
</dbReference>
<keyword evidence="7" id="KW-0449">Lipoprotein</keyword>
<evidence type="ECO:0000256" key="8">
    <source>
        <dbReference type="ARBA" id="ARBA00023315"/>
    </source>
</evidence>
<keyword evidence="14" id="KW-1185">Reference proteome</keyword>
<feature type="transmembrane region" description="Helical" evidence="10">
    <location>
        <begin position="93"/>
        <end position="114"/>
    </location>
</feature>
<comment type="subcellular location">
    <subcellularLocation>
        <location evidence="1">Membrane</location>
        <topology evidence="1">Multi-pass membrane protein</topology>
    </subcellularLocation>
</comment>
<dbReference type="GeneID" id="25262250"/>
<protein>
    <recommendedName>
        <fullName evidence="10">Palmitoyltransferase</fullName>
        <ecNumber evidence="10">2.3.1.225</ecNumber>
    </recommendedName>
</protein>
<keyword evidence="4 10" id="KW-1133">Transmembrane helix</keyword>
<comment type="catalytic activity">
    <reaction evidence="9 10">
        <text>L-cysteinyl-[protein] + hexadecanoyl-CoA = S-hexadecanoyl-L-cysteinyl-[protein] + CoA</text>
        <dbReference type="Rhea" id="RHEA:36683"/>
        <dbReference type="Rhea" id="RHEA-COMP:10131"/>
        <dbReference type="Rhea" id="RHEA-COMP:11032"/>
        <dbReference type="ChEBI" id="CHEBI:29950"/>
        <dbReference type="ChEBI" id="CHEBI:57287"/>
        <dbReference type="ChEBI" id="CHEBI:57379"/>
        <dbReference type="ChEBI" id="CHEBI:74151"/>
        <dbReference type="EC" id="2.3.1.225"/>
    </reaction>
</comment>
<dbReference type="InParanoid" id="A0A066WPK7"/>
<dbReference type="Proteomes" id="UP000027361">
    <property type="component" value="Unassembled WGS sequence"/>
</dbReference>
<comment type="caution">
    <text evidence="13">The sequence shown here is derived from an EMBL/GenBank/DDBJ whole genome shotgun (WGS) entry which is preliminary data.</text>
</comment>
<dbReference type="EMBL" id="JMSN01000005">
    <property type="protein sequence ID" value="KDN52919.1"/>
    <property type="molecule type" value="Genomic_DNA"/>
</dbReference>
<evidence type="ECO:0000256" key="4">
    <source>
        <dbReference type="ARBA" id="ARBA00022989"/>
    </source>
</evidence>
<dbReference type="PANTHER" id="PTHR12246">
    <property type="entry name" value="PALMITOYLTRANSFERASE ZDHHC16"/>
    <property type="match status" value="1"/>
</dbReference>
<feature type="domain" description="Palmitoyltransferase DHHC" evidence="12">
    <location>
        <begin position="416"/>
        <end position="529"/>
    </location>
</feature>
<evidence type="ECO:0000313" key="14">
    <source>
        <dbReference type="Proteomes" id="UP000027361"/>
    </source>
</evidence>
<evidence type="ECO:0000256" key="5">
    <source>
        <dbReference type="ARBA" id="ARBA00023136"/>
    </source>
</evidence>
<comment type="domain">
    <text evidence="10">The DHHC domain is required for palmitoyltransferase activity.</text>
</comment>
<dbReference type="STRING" id="1037660.A0A066WPK7"/>
<dbReference type="InterPro" id="IPR001594">
    <property type="entry name" value="Palmitoyltrfase_DHHC"/>
</dbReference>
<gene>
    <name evidence="13" type="ORF">K437DRAFT_219769</name>
</gene>
<feature type="region of interest" description="Disordered" evidence="11">
    <location>
        <begin position="242"/>
        <end position="283"/>
    </location>
</feature>
<keyword evidence="2 10" id="KW-0808">Transferase</keyword>
<dbReference type="OrthoDB" id="9909019at2759"/>
<evidence type="ECO:0000256" key="1">
    <source>
        <dbReference type="ARBA" id="ARBA00004141"/>
    </source>
</evidence>
<keyword evidence="6" id="KW-0564">Palmitate</keyword>
<feature type="transmembrane region" description="Helical" evidence="10">
    <location>
        <begin position="29"/>
        <end position="56"/>
    </location>
</feature>
<feature type="compositionally biased region" description="Polar residues" evidence="11">
    <location>
        <begin position="217"/>
        <end position="232"/>
    </location>
</feature>
<comment type="similarity">
    <text evidence="10">Belongs to the DHHC palmitoyltransferase family.</text>
</comment>
<feature type="compositionally biased region" description="Low complexity" evidence="11">
    <location>
        <begin position="243"/>
        <end position="271"/>
    </location>
</feature>
<evidence type="ECO:0000256" key="2">
    <source>
        <dbReference type="ARBA" id="ARBA00022679"/>
    </source>
</evidence>
<feature type="region of interest" description="Disordered" evidence="11">
    <location>
        <begin position="216"/>
        <end position="235"/>
    </location>
</feature>
<evidence type="ECO:0000256" key="6">
    <source>
        <dbReference type="ARBA" id="ARBA00023139"/>
    </source>
</evidence>
<accession>A0A066WPK7</accession>
<keyword evidence="8 10" id="KW-0012">Acyltransferase</keyword>
<dbReference type="EC" id="2.3.1.225" evidence="10"/>
<keyword evidence="5 10" id="KW-0472">Membrane</keyword>
<dbReference type="RefSeq" id="XP_013245758.1">
    <property type="nucleotide sequence ID" value="XM_013390304.1"/>
</dbReference>
<evidence type="ECO:0000256" key="9">
    <source>
        <dbReference type="ARBA" id="ARBA00048048"/>
    </source>
</evidence>
<proteinExistence type="inferred from homology"/>
<organism evidence="13 14">
    <name type="scientific">Tilletiaria anomala (strain ATCC 24038 / CBS 436.72 / UBC 951)</name>
    <dbReference type="NCBI Taxonomy" id="1037660"/>
    <lineage>
        <taxon>Eukaryota</taxon>
        <taxon>Fungi</taxon>
        <taxon>Dikarya</taxon>
        <taxon>Basidiomycota</taxon>
        <taxon>Ustilaginomycotina</taxon>
        <taxon>Exobasidiomycetes</taxon>
        <taxon>Georgefischeriales</taxon>
        <taxon>Tilletiariaceae</taxon>
        <taxon>Tilletiaria</taxon>
    </lineage>
</organism>
<feature type="transmembrane region" description="Helical" evidence="10">
    <location>
        <begin position="451"/>
        <end position="471"/>
    </location>
</feature>
<feature type="transmembrane region" description="Helical" evidence="10">
    <location>
        <begin position="492"/>
        <end position="514"/>
    </location>
</feature>
<dbReference type="GO" id="GO:0019706">
    <property type="term" value="F:protein-cysteine S-palmitoyltransferase activity"/>
    <property type="evidence" value="ECO:0007669"/>
    <property type="project" value="UniProtKB-EC"/>
</dbReference>
<sequence>MRYCARIVHRSFRRVEHAADWLTGRAGPVFVLLCTALVSIGAWSFFTTMFCTLATLPPTYARLTSRGSKSKFLQSLPPAMLESFARDPLVTSVFHLNLAACCYIVYSIFFHYYMAATEPPGSVTEGLSSVLREKRSGEGSSAWWASVRTRAARASTATVKRRALVVEPAIPMSVLKSNEEHIDNIMKKTKSTSDARAKWQASDAIQETNLPLHAPTAASSHQAGASPASSSSHELHRLNDSFGQSQMQSRHSHRSSSSTSSVASSRATGVTGHNLLAPQPRPGAIRNLSSAAVTRASPSPPPRKSWESLEAHERIADHLDEDSDDLFPLSKMCTKCTPVPLSRALISLPPELRLVERALRGKRKRGPSEAQDDVLADDEGSFRMDKLGPPGYDEDEAGVADWLGEPDASKLVPPPKPERTHHCSICKACVLKYDHHCPWLNQCVGLGNERYFVLFVVWLGLACVIITGSGWQVAYLAVQINEPWPHAYTPRVFVLLTWLLATIMAVGLGVMSIWQLVLVAHGETSVESHDNAHYDALAKRRGQKFINVYDLGPRRNLELFFNVGEDSKYSYFSILLPIRVPPYSDGWHWAKRRGLGGRHAGIEAVEELTDDEGPD</sequence>
<reference evidence="13 14" key="1">
    <citation type="submission" date="2014-05" db="EMBL/GenBank/DDBJ databases">
        <title>Draft genome sequence of a rare smut relative, Tilletiaria anomala UBC 951.</title>
        <authorList>
            <consortium name="DOE Joint Genome Institute"/>
            <person name="Toome M."/>
            <person name="Kuo A."/>
            <person name="Henrissat B."/>
            <person name="Lipzen A."/>
            <person name="Tritt A."/>
            <person name="Yoshinaga Y."/>
            <person name="Zane M."/>
            <person name="Barry K."/>
            <person name="Grigoriev I.V."/>
            <person name="Spatafora J.W."/>
            <person name="Aimea M.C."/>
        </authorList>
    </citation>
    <scope>NUCLEOTIDE SEQUENCE [LARGE SCALE GENOMIC DNA]</scope>
    <source>
        <strain evidence="13 14">UBC 951</strain>
    </source>
</reference>
<dbReference type="InterPro" id="IPR039859">
    <property type="entry name" value="PFA4/ZDH16/20/ERF2-like"/>
</dbReference>
<evidence type="ECO:0000313" key="13">
    <source>
        <dbReference type="EMBL" id="KDN52919.1"/>
    </source>
</evidence>
<evidence type="ECO:0000256" key="3">
    <source>
        <dbReference type="ARBA" id="ARBA00022692"/>
    </source>
</evidence>
<evidence type="ECO:0000256" key="10">
    <source>
        <dbReference type="RuleBase" id="RU079119"/>
    </source>
</evidence>
<name>A0A066WPK7_TILAU</name>
<dbReference type="GO" id="GO:0016020">
    <property type="term" value="C:membrane"/>
    <property type="evidence" value="ECO:0007669"/>
    <property type="project" value="UniProtKB-SubCell"/>
</dbReference>